<accession>A0A067QSG1</accession>
<gene>
    <name evidence="1" type="ORF">L798_13705</name>
</gene>
<protein>
    <submittedName>
        <fullName evidence="1">Uncharacterized protein</fullName>
    </submittedName>
</protein>
<sequence length="126" mass="14511">MEARRIRFDLRLALHSPQNVIIPTAFAVNIGSPSSTTLLRFFQWFGHRTLPTEPRNIRLHYTVRMTPSRTWRRYNSVGSYEGKTSVGWFRVTISLGFERDSARPYNGANLFKGVCLVGCITPPLYF</sequence>
<proteinExistence type="predicted"/>
<name>A0A067QSG1_ZOONE</name>
<evidence type="ECO:0000313" key="2">
    <source>
        <dbReference type="Proteomes" id="UP000027135"/>
    </source>
</evidence>
<keyword evidence="2" id="KW-1185">Reference proteome</keyword>
<dbReference type="InParanoid" id="A0A067QSG1"/>
<organism evidence="1 2">
    <name type="scientific">Zootermopsis nevadensis</name>
    <name type="common">Dampwood termite</name>
    <dbReference type="NCBI Taxonomy" id="136037"/>
    <lineage>
        <taxon>Eukaryota</taxon>
        <taxon>Metazoa</taxon>
        <taxon>Ecdysozoa</taxon>
        <taxon>Arthropoda</taxon>
        <taxon>Hexapoda</taxon>
        <taxon>Insecta</taxon>
        <taxon>Pterygota</taxon>
        <taxon>Neoptera</taxon>
        <taxon>Polyneoptera</taxon>
        <taxon>Dictyoptera</taxon>
        <taxon>Blattodea</taxon>
        <taxon>Blattoidea</taxon>
        <taxon>Termitoidae</taxon>
        <taxon>Termopsidae</taxon>
        <taxon>Zootermopsis</taxon>
    </lineage>
</organism>
<dbReference type="Proteomes" id="UP000027135">
    <property type="component" value="Unassembled WGS sequence"/>
</dbReference>
<reference evidence="1 2" key="1">
    <citation type="journal article" date="2014" name="Nat. Commun.">
        <title>Molecular traces of alternative social organization in a termite genome.</title>
        <authorList>
            <person name="Terrapon N."/>
            <person name="Li C."/>
            <person name="Robertson H.M."/>
            <person name="Ji L."/>
            <person name="Meng X."/>
            <person name="Booth W."/>
            <person name="Chen Z."/>
            <person name="Childers C.P."/>
            <person name="Glastad K.M."/>
            <person name="Gokhale K."/>
            <person name="Gowin J."/>
            <person name="Gronenberg W."/>
            <person name="Hermansen R.A."/>
            <person name="Hu H."/>
            <person name="Hunt B.G."/>
            <person name="Huylmans A.K."/>
            <person name="Khalil S.M."/>
            <person name="Mitchell R.D."/>
            <person name="Munoz-Torres M.C."/>
            <person name="Mustard J.A."/>
            <person name="Pan H."/>
            <person name="Reese J.T."/>
            <person name="Scharf M.E."/>
            <person name="Sun F."/>
            <person name="Vogel H."/>
            <person name="Xiao J."/>
            <person name="Yang W."/>
            <person name="Yang Z."/>
            <person name="Yang Z."/>
            <person name="Zhou J."/>
            <person name="Zhu J."/>
            <person name="Brent C.S."/>
            <person name="Elsik C.G."/>
            <person name="Goodisman M.A."/>
            <person name="Liberles D.A."/>
            <person name="Roe R.M."/>
            <person name="Vargo E.L."/>
            <person name="Vilcinskas A."/>
            <person name="Wang J."/>
            <person name="Bornberg-Bauer E."/>
            <person name="Korb J."/>
            <person name="Zhang G."/>
            <person name="Liebig J."/>
        </authorList>
    </citation>
    <scope>NUCLEOTIDE SEQUENCE [LARGE SCALE GENOMIC DNA]</scope>
    <source>
        <tissue evidence="1">Whole organism</tissue>
    </source>
</reference>
<dbReference type="EMBL" id="KK853007">
    <property type="protein sequence ID" value="KDR12570.1"/>
    <property type="molecule type" value="Genomic_DNA"/>
</dbReference>
<evidence type="ECO:0000313" key="1">
    <source>
        <dbReference type="EMBL" id="KDR12570.1"/>
    </source>
</evidence>
<dbReference type="AlphaFoldDB" id="A0A067QSG1"/>